<gene>
    <name evidence="2" type="ORF">CVM73_39030</name>
</gene>
<proteinExistence type="predicted"/>
<keyword evidence="2" id="KW-0489">Methyltransferase</keyword>
<keyword evidence="3" id="KW-1185">Reference proteome</keyword>
<dbReference type="GO" id="GO:0008168">
    <property type="term" value="F:methyltransferase activity"/>
    <property type="evidence" value="ECO:0007669"/>
    <property type="project" value="UniProtKB-KW"/>
</dbReference>
<dbReference type="AlphaFoldDB" id="A0A2M8QWL1"/>
<evidence type="ECO:0000259" key="1">
    <source>
        <dbReference type="Pfam" id="PF08484"/>
    </source>
</evidence>
<name>A0A2M8QWL1_9BRAD</name>
<evidence type="ECO:0000313" key="3">
    <source>
        <dbReference type="Proteomes" id="UP000231194"/>
    </source>
</evidence>
<protein>
    <submittedName>
        <fullName evidence="2">Methyltransferase</fullName>
    </submittedName>
</protein>
<accession>A0A2M8QWL1</accession>
<feature type="non-terminal residue" evidence="2">
    <location>
        <position position="1"/>
    </location>
</feature>
<reference evidence="2 3" key="1">
    <citation type="submission" date="2017-11" db="EMBL/GenBank/DDBJ databases">
        <title>Bradyrhizobium forestalis sp. nov., an efficient nitrogen-fixing bacterium isolated from nodules of forest legume species in the Amazon.</title>
        <authorList>
            <person name="Costa E.M."/>
            <person name="Guimaraes A."/>
            <person name="Carvalho T.S."/>
            <person name="Rodrigues T.L."/>
            <person name="Ribeiro P.R.A."/>
            <person name="Lebbe L."/>
            <person name="Willems A."/>
            <person name="Moreira F.M.S."/>
        </authorList>
    </citation>
    <scope>NUCLEOTIDE SEQUENCE [LARGE SCALE GENOMIC DNA]</scope>
    <source>
        <strain evidence="2 3">INPA54B</strain>
    </source>
</reference>
<dbReference type="Proteomes" id="UP000231194">
    <property type="component" value="Unassembled WGS sequence"/>
</dbReference>
<dbReference type="GO" id="GO:0032259">
    <property type="term" value="P:methylation"/>
    <property type="evidence" value="ECO:0007669"/>
    <property type="project" value="UniProtKB-KW"/>
</dbReference>
<comment type="caution">
    <text evidence="2">The sequence shown here is derived from an EMBL/GenBank/DDBJ whole genome shotgun (WGS) entry which is preliminary data.</text>
</comment>
<sequence length="94" mass="10675">FPGRAATLVKLLDLDQSTLQAVYEKPGSMKIGHYIPGTRIPILSDDDFDKRPNQDVPLLNLAWHISGEIRGYMRKQGYDGQIIDLFSPEEFERA</sequence>
<dbReference type="Pfam" id="PF08484">
    <property type="entry name" value="Methyltransf_14"/>
    <property type="match status" value="1"/>
</dbReference>
<dbReference type="InterPro" id="IPR013691">
    <property type="entry name" value="MeTrfase_14"/>
</dbReference>
<organism evidence="2 3">
    <name type="scientific">Bradyrhizobium forestalis</name>
    <dbReference type="NCBI Taxonomy" id="1419263"/>
    <lineage>
        <taxon>Bacteria</taxon>
        <taxon>Pseudomonadati</taxon>
        <taxon>Pseudomonadota</taxon>
        <taxon>Alphaproteobacteria</taxon>
        <taxon>Hyphomicrobiales</taxon>
        <taxon>Nitrobacteraceae</taxon>
        <taxon>Bradyrhizobium</taxon>
    </lineage>
</organism>
<dbReference type="Gene3D" id="3.40.50.720">
    <property type="entry name" value="NAD(P)-binding Rossmann-like Domain"/>
    <property type="match status" value="1"/>
</dbReference>
<dbReference type="EMBL" id="PGVG01000151">
    <property type="protein sequence ID" value="PJG49958.1"/>
    <property type="molecule type" value="Genomic_DNA"/>
</dbReference>
<feature type="domain" description="C-methyltransferase" evidence="1">
    <location>
        <begin position="2"/>
        <end position="75"/>
    </location>
</feature>
<keyword evidence="2" id="KW-0808">Transferase</keyword>
<evidence type="ECO:0000313" key="2">
    <source>
        <dbReference type="EMBL" id="PJG49958.1"/>
    </source>
</evidence>